<dbReference type="AlphaFoldDB" id="A0A4R5U5F8"/>
<evidence type="ECO:0000313" key="2">
    <source>
        <dbReference type="EMBL" id="TDK29106.1"/>
    </source>
</evidence>
<organism evidence="2 3">
    <name type="scientific">Luteimonas terrae</name>
    <dbReference type="NCBI Taxonomy" id="1530191"/>
    <lineage>
        <taxon>Bacteria</taxon>
        <taxon>Pseudomonadati</taxon>
        <taxon>Pseudomonadota</taxon>
        <taxon>Gammaproteobacteria</taxon>
        <taxon>Lysobacterales</taxon>
        <taxon>Lysobacteraceae</taxon>
        <taxon>Luteimonas</taxon>
    </lineage>
</organism>
<reference evidence="2 3" key="1">
    <citation type="submission" date="2019-03" db="EMBL/GenBank/DDBJ databases">
        <title>Luteimonas zhaokaii sp.nov., isolated from the rectal contents of Plateau pika in Yushu, Qinghai Province, China.</title>
        <authorList>
            <person name="Zhang G."/>
        </authorList>
    </citation>
    <scope>NUCLEOTIDE SEQUENCE [LARGE SCALE GENOMIC DNA]</scope>
    <source>
        <strain evidence="2 3">THG-MD21</strain>
    </source>
</reference>
<protein>
    <submittedName>
        <fullName evidence="2">Adhesin</fullName>
    </submittedName>
</protein>
<keyword evidence="3" id="KW-1185">Reference proteome</keyword>
<sequence>MKTMKTTLLAIAVSAAGVGAAHAQSVDWRIIDYDISIDDTRNYETNVDDTRNYETNVTNRNTEINTTVDSTDTFDRTVSIDDAFSRDVSISDAFDRTVRVDQSLTETVDRSMSESYNRDVDIMQSVDEAHRIRTNTVVENIDRTENVNSDVRRERNEHGVSVNLEKDLSLSSDIAFTGDPTITGNIDLDSAAIAVIDNRQSVSGNIGMNKVLENTASIADDVGSEASGNLLFNVAAGDNNVQDNAAALSAADAGFAFGLADAEVFVNQSGMNNATMNHGVTNSAGLGGNAFSSATGNIGVNVASGNNNAQKNAMAASVATAAYAQASVSSNQASSGNMTSNAGSYERFTDTTQVSLSGPVRGWSLSAGVGSYEGTTSGTSSSEGMSHQASNFYADLWSGAQHPAGNATGHADFDIDSQGAIANPGRDGVGGLAFDNTSTGEYEGTEEGELGFVELGYSDLQASLSGTVTTSRWVAVAATNDASLSGSAFSSASGNIGVNVAAGTGNLQANSLSMAVAQPGAAAPPPGGGGEQ</sequence>
<keyword evidence="1" id="KW-0732">Signal</keyword>
<dbReference type="OrthoDB" id="5833205at2"/>
<evidence type="ECO:0000313" key="3">
    <source>
        <dbReference type="Proteomes" id="UP000295543"/>
    </source>
</evidence>
<name>A0A4R5U5F8_9GAMM</name>
<comment type="caution">
    <text evidence="2">The sequence shown here is derived from an EMBL/GenBank/DDBJ whole genome shotgun (WGS) entry which is preliminary data.</text>
</comment>
<proteinExistence type="predicted"/>
<feature type="chain" id="PRO_5020430413" evidence="1">
    <location>
        <begin position="24"/>
        <end position="532"/>
    </location>
</feature>
<evidence type="ECO:0000256" key="1">
    <source>
        <dbReference type="SAM" id="SignalP"/>
    </source>
</evidence>
<dbReference type="EMBL" id="SMTG01000008">
    <property type="protein sequence ID" value="TDK29106.1"/>
    <property type="molecule type" value="Genomic_DNA"/>
</dbReference>
<accession>A0A4R5U5F8</accession>
<dbReference type="Proteomes" id="UP000295543">
    <property type="component" value="Unassembled WGS sequence"/>
</dbReference>
<feature type="signal peptide" evidence="1">
    <location>
        <begin position="1"/>
        <end position="23"/>
    </location>
</feature>
<gene>
    <name evidence="2" type="ORF">E2F49_15210</name>
</gene>